<keyword evidence="3" id="KW-0378">Hydrolase</keyword>
<dbReference type="Pfam" id="PF00877">
    <property type="entry name" value="NLPC_P60"/>
    <property type="match status" value="1"/>
</dbReference>
<gene>
    <name evidence="6" type="ORF">FY550_09165</name>
</gene>
<evidence type="ECO:0000256" key="3">
    <source>
        <dbReference type="ARBA" id="ARBA00022801"/>
    </source>
</evidence>
<dbReference type="InterPro" id="IPR051202">
    <property type="entry name" value="Peptidase_C40"/>
</dbReference>
<dbReference type="PANTHER" id="PTHR47053">
    <property type="entry name" value="MUREIN DD-ENDOPEPTIDASE MEPH-RELATED"/>
    <property type="match status" value="1"/>
</dbReference>
<dbReference type="GO" id="GO:0006508">
    <property type="term" value="P:proteolysis"/>
    <property type="evidence" value="ECO:0007669"/>
    <property type="project" value="UniProtKB-KW"/>
</dbReference>
<dbReference type="InterPro" id="IPR000064">
    <property type="entry name" value="NLP_P60_dom"/>
</dbReference>
<dbReference type="KEGG" id="kuy:FY550_09165"/>
<keyword evidence="7" id="KW-1185">Reference proteome</keyword>
<reference evidence="6 7" key="1">
    <citation type="submission" date="2019-08" db="EMBL/GenBank/DDBJ databases">
        <title>Complete genome sequence of Kushneria sp. YCWA18, a halophilic phosphate-solubilizing bacterium isolated from Daqiao saltern in China.</title>
        <authorList>
            <person name="Du G.-X."/>
            <person name="Qu L.-Y."/>
        </authorList>
    </citation>
    <scope>NUCLEOTIDE SEQUENCE [LARGE SCALE GENOMIC DNA]</scope>
    <source>
        <strain evidence="6 7">YCWA18</strain>
    </source>
</reference>
<dbReference type="GO" id="GO:0008234">
    <property type="term" value="F:cysteine-type peptidase activity"/>
    <property type="evidence" value="ECO:0007669"/>
    <property type="project" value="UniProtKB-KW"/>
</dbReference>
<proteinExistence type="inferred from homology"/>
<evidence type="ECO:0000256" key="1">
    <source>
        <dbReference type="ARBA" id="ARBA00007074"/>
    </source>
</evidence>
<feature type="domain" description="NlpC/P60" evidence="5">
    <location>
        <begin position="138"/>
        <end position="266"/>
    </location>
</feature>
<evidence type="ECO:0000313" key="6">
    <source>
        <dbReference type="EMBL" id="QEL11291.1"/>
    </source>
</evidence>
<dbReference type="AlphaFoldDB" id="A0A5C0ZYK5"/>
<dbReference type="Gene3D" id="3.90.1720.10">
    <property type="entry name" value="endopeptidase domain like (from Nostoc punctiforme)"/>
    <property type="match status" value="1"/>
</dbReference>
<evidence type="ECO:0000259" key="5">
    <source>
        <dbReference type="PROSITE" id="PS51935"/>
    </source>
</evidence>
<dbReference type="PROSITE" id="PS51935">
    <property type="entry name" value="NLPC_P60"/>
    <property type="match status" value="1"/>
</dbReference>
<organism evidence="6 7">
    <name type="scientific">Kushneria phosphatilytica</name>
    <dbReference type="NCBI Taxonomy" id="657387"/>
    <lineage>
        <taxon>Bacteria</taxon>
        <taxon>Pseudomonadati</taxon>
        <taxon>Pseudomonadota</taxon>
        <taxon>Gammaproteobacteria</taxon>
        <taxon>Oceanospirillales</taxon>
        <taxon>Halomonadaceae</taxon>
        <taxon>Kushneria</taxon>
    </lineage>
</organism>
<dbReference type="EMBL" id="CP043420">
    <property type="protein sequence ID" value="QEL11291.1"/>
    <property type="molecule type" value="Genomic_DNA"/>
</dbReference>
<keyword evidence="4" id="KW-0788">Thiol protease</keyword>
<evidence type="ECO:0000256" key="2">
    <source>
        <dbReference type="ARBA" id="ARBA00022670"/>
    </source>
</evidence>
<name>A0A5C0ZYK5_9GAMM</name>
<sequence length="297" mass="33377">MPGLPLFSAVVRTCLAVFFHAETWQGYRCHAAVIALCKPSMIMRSTTYHCRFEWIQTLALPRRAAITASAHHDSAIDLNMRCVTILLCLIATLSWCLPVEARDTHSFRHPPSSGSPHSLYHLVAARERVSLSFLQRYQQIRHRAIQTLMAQVGVPYQWGGESPSTGFDCSGLVYFAYQQLLAIDLPRTANGMYHFSAAEHVTRHKLQRGDLVFFRIHSGPAVADHVGVYLGKGRFIQAPRTGERIHVSSLNNSYWRQHYLGARRVLSLRNIAFDRVSRETRPAQASVALPTSIADQG</sequence>
<evidence type="ECO:0000313" key="7">
    <source>
        <dbReference type="Proteomes" id="UP000322553"/>
    </source>
</evidence>
<comment type="similarity">
    <text evidence="1">Belongs to the peptidase C40 family.</text>
</comment>
<evidence type="ECO:0000256" key="4">
    <source>
        <dbReference type="ARBA" id="ARBA00022807"/>
    </source>
</evidence>
<accession>A0A5C0ZYK5</accession>
<keyword evidence="2" id="KW-0645">Protease</keyword>
<dbReference type="SUPFAM" id="SSF54001">
    <property type="entry name" value="Cysteine proteinases"/>
    <property type="match status" value="1"/>
</dbReference>
<dbReference type="InterPro" id="IPR038765">
    <property type="entry name" value="Papain-like_cys_pep_sf"/>
</dbReference>
<dbReference type="PANTHER" id="PTHR47053:SF1">
    <property type="entry name" value="MUREIN DD-ENDOPEPTIDASE MEPH-RELATED"/>
    <property type="match status" value="1"/>
</dbReference>
<dbReference type="Proteomes" id="UP000322553">
    <property type="component" value="Chromosome"/>
</dbReference>
<protein>
    <submittedName>
        <fullName evidence="6">NlpC/P60 family protein</fullName>
    </submittedName>
</protein>